<gene>
    <name evidence="2" type="ORF">BCR35DRAFT_308189</name>
</gene>
<dbReference type="EMBL" id="MCGR01000058">
    <property type="protein sequence ID" value="ORY69162.1"/>
    <property type="molecule type" value="Genomic_DNA"/>
</dbReference>
<dbReference type="OrthoDB" id="74201at2759"/>
<dbReference type="SMART" id="SM00268">
    <property type="entry name" value="ACTIN"/>
    <property type="match status" value="1"/>
</dbReference>
<dbReference type="Pfam" id="PF00022">
    <property type="entry name" value="Actin"/>
    <property type="match status" value="1"/>
</dbReference>
<dbReference type="InParanoid" id="A0A1Y2EC93"/>
<accession>A0A1Y2EC93</accession>
<reference evidence="2 3" key="1">
    <citation type="submission" date="2016-07" db="EMBL/GenBank/DDBJ databases">
        <title>Pervasive Adenine N6-methylation of Active Genes in Fungi.</title>
        <authorList>
            <consortium name="DOE Joint Genome Institute"/>
            <person name="Mondo S.J."/>
            <person name="Dannebaum R.O."/>
            <person name="Kuo R.C."/>
            <person name="Labutti K."/>
            <person name="Haridas S."/>
            <person name="Kuo A."/>
            <person name="Salamov A."/>
            <person name="Ahrendt S.R."/>
            <person name="Lipzen A."/>
            <person name="Sullivan W."/>
            <person name="Andreopoulos W.B."/>
            <person name="Clum A."/>
            <person name="Lindquist E."/>
            <person name="Daum C."/>
            <person name="Ramamoorthy G.K."/>
            <person name="Gryganskyi A."/>
            <person name="Culley D."/>
            <person name="Magnuson J.K."/>
            <person name="James T.Y."/>
            <person name="O'Malley M.A."/>
            <person name="Stajich J.E."/>
            <person name="Spatafora J.W."/>
            <person name="Visel A."/>
            <person name="Grigoriev I.V."/>
        </authorList>
    </citation>
    <scope>NUCLEOTIDE SEQUENCE [LARGE SCALE GENOMIC DNA]</scope>
    <source>
        <strain evidence="2 3">62-1032</strain>
    </source>
</reference>
<name>A0A1Y2EC93_9BASI</name>
<comment type="caution">
    <text evidence="2">The sequence shown here is derived from an EMBL/GenBank/DDBJ whole genome shotgun (WGS) entry which is preliminary data.</text>
</comment>
<comment type="similarity">
    <text evidence="1">Belongs to the actin family.</text>
</comment>
<dbReference type="InterPro" id="IPR004000">
    <property type="entry name" value="Actin"/>
</dbReference>
<dbReference type="SUPFAM" id="SSF53067">
    <property type="entry name" value="Actin-like ATPase domain"/>
    <property type="match status" value="1"/>
</dbReference>
<protein>
    <recommendedName>
        <fullName evidence="4">Actin-domain-containing protein</fullName>
    </recommendedName>
</protein>
<organism evidence="2 3">
    <name type="scientific">Leucosporidium creatinivorum</name>
    <dbReference type="NCBI Taxonomy" id="106004"/>
    <lineage>
        <taxon>Eukaryota</taxon>
        <taxon>Fungi</taxon>
        <taxon>Dikarya</taxon>
        <taxon>Basidiomycota</taxon>
        <taxon>Pucciniomycotina</taxon>
        <taxon>Microbotryomycetes</taxon>
        <taxon>Leucosporidiales</taxon>
        <taxon>Leucosporidium</taxon>
    </lineage>
</organism>
<evidence type="ECO:0000313" key="3">
    <source>
        <dbReference type="Proteomes" id="UP000193467"/>
    </source>
</evidence>
<dbReference type="Gene3D" id="3.30.420.40">
    <property type="match status" value="2"/>
</dbReference>
<evidence type="ECO:0008006" key="4">
    <source>
        <dbReference type="Google" id="ProtNLM"/>
    </source>
</evidence>
<dbReference type="PANTHER" id="PTHR11937">
    <property type="entry name" value="ACTIN"/>
    <property type="match status" value="1"/>
</dbReference>
<evidence type="ECO:0000256" key="1">
    <source>
        <dbReference type="RuleBase" id="RU000487"/>
    </source>
</evidence>
<dbReference type="AlphaFoldDB" id="A0A1Y2EC93"/>
<dbReference type="Proteomes" id="UP000193467">
    <property type="component" value="Unassembled WGS sequence"/>
</dbReference>
<dbReference type="STRING" id="106004.A0A1Y2EC93"/>
<dbReference type="InterPro" id="IPR043129">
    <property type="entry name" value="ATPase_NBD"/>
</dbReference>
<keyword evidence="3" id="KW-1185">Reference proteome</keyword>
<sequence length="485" mass="52333">MVVRDELLVILDLNAGVIRGGVGVHDLIRAPQIEVSTSCGRRPSTAPYKIDDYVVGHLWTAAHNAGEQLEVVETMSVGRTGLEVKDWVGLEAIMRYVFHVGLPLPRPPLAHPCLLSLPPHLPPVLVDQFHALLFERLLVPQLLVATRPFFAAAAAGVLSAVILDIGNRNEGSEISVVHENQVVEGATMRLPLDEGVLDDWTALKLLEEDPDLPRKISPEQELGPGQLAGALRSVVASLKAGDVIGFASPAFAATKEEAAAEDGELDIAKALVEGKVKDIVSKKKGKKGADGEDEGDFVEVPHPLNTAAEALRIGPARHRYLEPLFLPHLLAGLAPSASPAAALLGLGEYEGREVLHAGVQEMIGTVVEQVDDLEERRAVWEAVVIMSAGKVANNKALGPTLIPLLKPFTIDPESGSESQPKTLRYARTPEYFSEYKERGGELGCFLGGCIMAKLLIGDLQSRLFMSKVDYTSFGPSFYRLLDKYS</sequence>
<evidence type="ECO:0000313" key="2">
    <source>
        <dbReference type="EMBL" id="ORY69162.1"/>
    </source>
</evidence>
<proteinExistence type="inferred from homology"/>